<evidence type="ECO:0000313" key="1">
    <source>
        <dbReference type="EMBL" id="RPA84248.1"/>
    </source>
</evidence>
<dbReference type="AlphaFoldDB" id="A0A3N4IHS7"/>
<reference evidence="1 2" key="1">
    <citation type="journal article" date="2018" name="Nat. Ecol. Evol.">
        <title>Pezizomycetes genomes reveal the molecular basis of ectomycorrhizal truffle lifestyle.</title>
        <authorList>
            <person name="Murat C."/>
            <person name="Payen T."/>
            <person name="Noel B."/>
            <person name="Kuo A."/>
            <person name="Morin E."/>
            <person name="Chen J."/>
            <person name="Kohler A."/>
            <person name="Krizsan K."/>
            <person name="Balestrini R."/>
            <person name="Da Silva C."/>
            <person name="Montanini B."/>
            <person name="Hainaut M."/>
            <person name="Levati E."/>
            <person name="Barry K.W."/>
            <person name="Belfiori B."/>
            <person name="Cichocki N."/>
            <person name="Clum A."/>
            <person name="Dockter R.B."/>
            <person name="Fauchery L."/>
            <person name="Guy J."/>
            <person name="Iotti M."/>
            <person name="Le Tacon F."/>
            <person name="Lindquist E.A."/>
            <person name="Lipzen A."/>
            <person name="Malagnac F."/>
            <person name="Mello A."/>
            <person name="Molinier V."/>
            <person name="Miyauchi S."/>
            <person name="Poulain J."/>
            <person name="Riccioni C."/>
            <person name="Rubini A."/>
            <person name="Sitrit Y."/>
            <person name="Splivallo R."/>
            <person name="Traeger S."/>
            <person name="Wang M."/>
            <person name="Zifcakova L."/>
            <person name="Wipf D."/>
            <person name="Zambonelli A."/>
            <person name="Paolocci F."/>
            <person name="Nowrousian M."/>
            <person name="Ottonello S."/>
            <person name="Baldrian P."/>
            <person name="Spatafora J.W."/>
            <person name="Henrissat B."/>
            <person name="Nagy L.G."/>
            <person name="Aury J.M."/>
            <person name="Wincker P."/>
            <person name="Grigoriev I.V."/>
            <person name="Bonfante P."/>
            <person name="Martin F.M."/>
        </authorList>
    </citation>
    <scope>NUCLEOTIDE SEQUENCE [LARGE SCALE GENOMIC DNA]</scope>
    <source>
        <strain evidence="1 2">RN42</strain>
    </source>
</reference>
<dbReference type="STRING" id="1160509.A0A3N4IHS7"/>
<proteinExistence type="predicted"/>
<keyword evidence="2" id="KW-1185">Reference proteome</keyword>
<evidence type="ECO:0000313" key="2">
    <source>
        <dbReference type="Proteomes" id="UP000275078"/>
    </source>
</evidence>
<dbReference type="Proteomes" id="UP000275078">
    <property type="component" value="Unassembled WGS sequence"/>
</dbReference>
<gene>
    <name evidence="1" type="ORF">BJ508DRAFT_412937</name>
</gene>
<accession>A0A3N4IHS7</accession>
<name>A0A3N4IHS7_ASCIM</name>
<organism evidence="1 2">
    <name type="scientific">Ascobolus immersus RN42</name>
    <dbReference type="NCBI Taxonomy" id="1160509"/>
    <lineage>
        <taxon>Eukaryota</taxon>
        <taxon>Fungi</taxon>
        <taxon>Dikarya</taxon>
        <taxon>Ascomycota</taxon>
        <taxon>Pezizomycotina</taxon>
        <taxon>Pezizomycetes</taxon>
        <taxon>Pezizales</taxon>
        <taxon>Ascobolaceae</taxon>
        <taxon>Ascobolus</taxon>
    </lineage>
</organism>
<protein>
    <submittedName>
        <fullName evidence="1">Uncharacterized protein</fullName>
    </submittedName>
</protein>
<dbReference type="EMBL" id="ML119660">
    <property type="protein sequence ID" value="RPA84248.1"/>
    <property type="molecule type" value="Genomic_DNA"/>
</dbReference>
<sequence>MVSPPASTSSNPRRQSSILVPALQLSLLIEGVGISHDTPSHWAFALHSANSTTCTLLNVLVLDDSIPQARRVYGLDRRDGHEMINNDSQGRLLLAPDLTAIQYKKASEVIEAEPAPLNAKGEGENCQNWCLNALVDLEVEELVEAGLSEWLGSLVGKSAQFVKEEGEKKGLWVDVPPHPTDKVFVHKFLS</sequence>